<evidence type="ECO:0000256" key="1">
    <source>
        <dbReference type="ARBA" id="ARBA00001947"/>
    </source>
</evidence>
<dbReference type="InterPro" id="IPR026591">
    <property type="entry name" value="Sirtuin_cat_small_dom_sf"/>
</dbReference>
<gene>
    <name evidence="9" type="ORF">Ctob_006345</name>
</gene>
<dbReference type="InterPro" id="IPR029035">
    <property type="entry name" value="DHS-like_NAD/FAD-binding_dom"/>
</dbReference>
<evidence type="ECO:0000256" key="7">
    <source>
        <dbReference type="SAM" id="MobiDB-lite"/>
    </source>
</evidence>
<dbReference type="EMBL" id="JWZX01002385">
    <property type="protein sequence ID" value="KOO29637.1"/>
    <property type="molecule type" value="Genomic_DNA"/>
</dbReference>
<feature type="region of interest" description="Disordered" evidence="7">
    <location>
        <begin position="1"/>
        <end position="62"/>
    </location>
</feature>
<evidence type="ECO:0000256" key="2">
    <source>
        <dbReference type="ARBA" id="ARBA00022679"/>
    </source>
</evidence>
<sequence length="366" mass="40844">MEDGDDVDVSDGVDPFAVVEGDEDEVEDAALQHAGDDDDDDDDDDDEGEEQEDDEAERAAELDNFRIRLREKGYRERGVDPQRTPLVSSFDMRGIAEFMRGPRCKNVIVMCGAGISVSAGIPDFRTPGTGLYDNLQKYDLPTPQSIFELDYFRERPDAFYRLCAELWPDNYAPTPTHHFITELHARGLLRRCFTQNIDSLENLAGLPAHMTVAAHGNFDRCSCIATGAAVPVEEVRAAIAHGKHGPEGWLAMAERHGGLVKPDIVFFGEQLPERFFQLAESDFRQCDLLIILGTSLKVQPFASLIGLVDDDVPRLLINREKVGTQGQPLIEMLGFIDERALDFDETTRYRDVCYLGDCDAAVRELA</sequence>
<dbReference type="InterPro" id="IPR003000">
    <property type="entry name" value="Sirtuin"/>
</dbReference>
<feature type="non-terminal residue" evidence="9">
    <location>
        <position position="366"/>
    </location>
</feature>
<comment type="caution">
    <text evidence="6">Lacks conserved residue(s) required for the propagation of feature annotation.</text>
</comment>
<keyword evidence="4" id="KW-0862">Zinc</keyword>
<dbReference type="SUPFAM" id="SSF52467">
    <property type="entry name" value="DHS-like NAD/FAD-binding domain"/>
    <property type="match status" value="1"/>
</dbReference>
<dbReference type="GO" id="GO:0017136">
    <property type="term" value="F:histone deacetylase activity, NAD-dependent"/>
    <property type="evidence" value="ECO:0007669"/>
    <property type="project" value="TreeGrafter"/>
</dbReference>
<comment type="caution">
    <text evidence="9">The sequence shown here is derived from an EMBL/GenBank/DDBJ whole genome shotgun (WGS) entry which is preliminary data.</text>
</comment>
<evidence type="ECO:0000256" key="5">
    <source>
        <dbReference type="ARBA" id="ARBA00023027"/>
    </source>
</evidence>
<evidence type="ECO:0000313" key="9">
    <source>
        <dbReference type="EMBL" id="KOO29637.1"/>
    </source>
</evidence>
<dbReference type="PANTHER" id="PTHR11085:SF6">
    <property type="entry name" value="NAD-DEPENDENT PROTEIN DEACETYLASE SIRTUIN-2"/>
    <property type="match status" value="1"/>
</dbReference>
<feature type="compositionally biased region" description="Acidic residues" evidence="7">
    <location>
        <begin position="1"/>
        <end position="11"/>
    </location>
</feature>
<dbReference type="GO" id="GO:0005634">
    <property type="term" value="C:nucleus"/>
    <property type="evidence" value="ECO:0007669"/>
    <property type="project" value="TreeGrafter"/>
</dbReference>
<keyword evidence="3" id="KW-0479">Metal-binding</keyword>
<keyword evidence="10" id="KW-1185">Reference proteome</keyword>
<evidence type="ECO:0000256" key="6">
    <source>
        <dbReference type="PROSITE-ProRule" id="PRU00236"/>
    </source>
</evidence>
<protein>
    <submittedName>
        <fullName evidence="9">NAD-dependent deacetylase sirtuin 2-like protein</fullName>
    </submittedName>
</protein>
<dbReference type="Pfam" id="PF02146">
    <property type="entry name" value="SIR2"/>
    <property type="match status" value="1"/>
</dbReference>
<dbReference type="InterPro" id="IPR026590">
    <property type="entry name" value="Ssirtuin_cat_dom"/>
</dbReference>
<comment type="cofactor">
    <cofactor evidence="1">
        <name>Zn(2+)</name>
        <dbReference type="ChEBI" id="CHEBI:29105"/>
    </cofactor>
</comment>
<dbReference type="GO" id="GO:0070403">
    <property type="term" value="F:NAD+ binding"/>
    <property type="evidence" value="ECO:0007669"/>
    <property type="project" value="InterPro"/>
</dbReference>
<accession>A0A0M0JTI5</accession>
<dbReference type="PROSITE" id="PS50305">
    <property type="entry name" value="SIRTUIN"/>
    <property type="match status" value="1"/>
</dbReference>
<evidence type="ECO:0000259" key="8">
    <source>
        <dbReference type="PROSITE" id="PS50305"/>
    </source>
</evidence>
<evidence type="ECO:0000256" key="4">
    <source>
        <dbReference type="ARBA" id="ARBA00022833"/>
    </source>
</evidence>
<dbReference type="Gene3D" id="3.40.50.1220">
    <property type="entry name" value="TPP-binding domain"/>
    <property type="match status" value="1"/>
</dbReference>
<dbReference type="AlphaFoldDB" id="A0A0M0JTI5"/>
<keyword evidence="5" id="KW-0520">NAD</keyword>
<dbReference type="InterPro" id="IPR050134">
    <property type="entry name" value="NAD-dep_sirtuin_deacylases"/>
</dbReference>
<evidence type="ECO:0000313" key="10">
    <source>
        <dbReference type="Proteomes" id="UP000037460"/>
    </source>
</evidence>
<feature type="compositionally biased region" description="Acidic residues" evidence="7">
    <location>
        <begin position="36"/>
        <end position="56"/>
    </location>
</feature>
<proteinExistence type="predicted"/>
<evidence type="ECO:0000256" key="3">
    <source>
        <dbReference type="ARBA" id="ARBA00022723"/>
    </source>
</evidence>
<dbReference type="Gene3D" id="3.30.1600.10">
    <property type="entry name" value="SIR2/SIRT2 'Small Domain"/>
    <property type="match status" value="1"/>
</dbReference>
<name>A0A0M0JTI5_9EUKA</name>
<dbReference type="GO" id="GO:0046872">
    <property type="term" value="F:metal ion binding"/>
    <property type="evidence" value="ECO:0007669"/>
    <property type="project" value="UniProtKB-KW"/>
</dbReference>
<keyword evidence="2" id="KW-0808">Transferase</keyword>
<feature type="domain" description="Deacetylase sirtuin-type" evidence="8">
    <location>
        <begin position="85"/>
        <end position="366"/>
    </location>
</feature>
<dbReference type="Proteomes" id="UP000037460">
    <property type="component" value="Unassembled WGS sequence"/>
</dbReference>
<dbReference type="PANTHER" id="PTHR11085">
    <property type="entry name" value="NAD-DEPENDENT PROTEIN DEACYLASE SIRTUIN-5, MITOCHONDRIAL-RELATED"/>
    <property type="match status" value="1"/>
</dbReference>
<organism evidence="9 10">
    <name type="scientific">Chrysochromulina tobinii</name>
    <dbReference type="NCBI Taxonomy" id="1460289"/>
    <lineage>
        <taxon>Eukaryota</taxon>
        <taxon>Haptista</taxon>
        <taxon>Haptophyta</taxon>
        <taxon>Prymnesiophyceae</taxon>
        <taxon>Prymnesiales</taxon>
        <taxon>Chrysochromulinaceae</taxon>
        <taxon>Chrysochromulina</taxon>
    </lineage>
</organism>
<reference evidence="10" key="1">
    <citation type="journal article" date="2015" name="PLoS Genet.">
        <title>Genome Sequence and Transcriptome Analyses of Chrysochromulina tobin: Metabolic Tools for Enhanced Algal Fitness in the Prominent Order Prymnesiales (Haptophyceae).</title>
        <authorList>
            <person name="Hovde B.T."/>
            <person name="Deodato C.R."/>
            <person name="Hunsperger H.M."/>
            <person name="Ryken S.A."/>
            <person name="Yost W."/>
            <person name="Jha R.K."/>
            <person name="Patterson J."/>
            <person name="Monnat R.J. Jr."/>
            <person name="Barlow S.B."/>
            <person name="Starkenburg S.R."/>
            <person name="Cattolico R.A."/>
        </authorList>
    </citation>
    <scope>NUCLEOTIDE SEQUENCE</scope>
    <source>
        <strain evidence="10">CCMP291</strain>
    </source>
</reference>
<dbReference type="OrthoDB" id="424302at2759"/>